<dbReference type="EMBL" id="CP003156">
    <property type="protein sequence ID" value="AEV31916.1"/>
    <property type="molecule type" value="Genomic_DNA"/>
</dbReference>
<evidence type="ECO:0000256" key="1">
    <source>
        <dbReference type="SAM" id="Phobius"/>
    </source>
</evidence>
<dbReference type="Proteomes" id="UP000005631">
    <property type="component" value="Chromosome"/>
</dbReference>
<keyword evidence="1" id="KW-1133">Transmembrane helix</keyword>
<dbReference type="HOGENOM" id="CLU_2035682_0_0_10"/>
<keyword evidence="3" id="KW-1185">Reference proteome</keyword>
<dbReference type="KEGG" id="oho:Oweho_0905"/>
<feature type="transmembrane region" description="Helical" evidence="1">
    <location>
        <begin position="67"/>
        <end position="90"/>
    </location>
</feature>
<dbReference type="AlphaFoldDB" id="G8R395"/>
<reference evidence="2 3" key="1">
    <citation type="journal article" date="2012" name="Stand. Genomic Sci.">
        <title>Genome sequence of the orange-pigmented seawater bacterium Owenweeksia hongkongensis type strain (UST20020801(T)).</title>
        <authorList>
            <person name="Riedel T."/>
            <person name="Held B."/>
            <person name="Nolan M."/>
            <person name="Lucas S."/>
            <person name="Lapidus A."/>
            <person name="Tice H."/>
            <person name="Del Rio T.G."/>
            <person name="Cheng J.F."/>
            <person name="Han C."/>
            <person name="Tapia R."/>
            <person name="Goodwin L.A."/>
            <person name="Pitluck S."/>
            <person name="Liolios K."/>
            <person name="Mavromatis K."/>
            <person name="Pagani I."/>
            <person name="Ivanova N."/>
            <person name="Mikhailova N."/>
            <person name="Pati A."/>
            <person name="Chen A."/>
            <person name="Palaniappan K."/>
            <person name="Rohde M."/>
            <person name="Tindall B.J."/>
            <person name="Detter J.C."/>
            <person name="Goker M."/>
            <person name="Woyke T."/>
            <person name="Bristow J."/>
            <person name="Eisen J.A."/>
            <person name="Markowitz V."/>
            <person name="Hugenholtz P."/>
            <person name="Klenk H.P."/>
            <person name="Kyrpides N.C."/>
        </authorList>
    </citation>
    <scope>NUCLEOTIDE SEQUENCE</scope>
    <source>
        <strain evidence="3">DSM 17368 / JCM 12287 / NRRL B-23963</strain>
    </source>
</reference>
<feature type="transmembrane region" description="Helical" evidence="1">
    <location>
        <begin position="96"/>
        <end position="115"/>
    </location>
</feature>
<accession>G8R395</accession>
<protein>
    <submittedName>
        <fullName evidence="2">Uncharacterized protein</fullName>
    </submittedName>
</protein>
<dbReference type="RefSeq" id="WP_014201277.1">
    <property type="nucleotide sequence ID" value="NC_016599.1"/>
</dbReference>
<keyword evidence="1" id="KW-0812">Transmembrane</keyword>
<keyword evidence="1" id="KW-0472">Membrane</keyword>
<organism evidence="2 3">
    <name type="scientific">Owenweeksia hongkongensis (strain DSM 17368 / CIP 108786 / JCM 12287 / NRRL B-23963 / UST20020801)</name>
    <dbReference type="NCBI Taxonomy" id="926562"/>
    <lineage>
        <taxon>Bacteria</taxon>
        <taxon>Pseudomonadati</taxon>
        <taxon>Bacteroidota</taxon>
        <taxon>Flavobacteriia</taxon>
        <taxon>Flavobacteriales</taxon>
        <taxon>Owenweeksiaceae</taxon>
        <taxon>Owenweeksia</taxon>
    </lineage>
</organism>
<gene>
    <name evidence="2" type="ordered locus">Oweho_0905</name>
</gene>
<sequence>MEYSRAQIIDQYFQQIESGEMSFSQMRPSLQDMGVENEEISITVKQVDKQLQQSAHNKASHSLGKNIFYGGLLFAAIGLIITIGTFFGIIDIGPVFIVAYGPVISGSAIAATGFAKMNRGT</sequence>
<evidence type="ECO:0000313" key="3">
    <source>
        <dbReference type="Proteomes" id="UP000005631"/>
    </source>
</evidence>
<proteinExistence type="predicted"/>
<name>G8R395_OWEHD</name>
<dbReference type="STRING" id="926562.Oweho_0905"/>
<evidence type="ECO:0000313" key="2">
    <source>
        <dbReference type="EMBL" id="AEV31916.1"/>
    </source>
</evidence>